<sequence>MVELFRVSQLQFGLHIGVMPYSHEVVVPRGALCRYHKEAEEAIRQQHLHLLAVRGQVPLQVITFVPVLSAPFEATGCQLVGRQGAGTRREAAGHDDGLLTVPRWIVGHHLGVSGHVLREKAEGTRWAACETILKSG</sequence>
<keyword evidence="2" id="KW-1185">Reference proteome</keyword>
<proteinExistence type="predicted"/>
<comment type="caution">
    <text evidence="1">The sequence shown here is derived from an EMBL/GenBank/DDBJ whole genome shotgun (WGS) entry which is preliminary data.</text>
</comment>
<accession>A0A1D1V9J6</accession>
<dbReference type="Proteomes" id="UP000186922">
    <property type="component" value="Unassembled WGS sequence"/>
</dbReference>
<reference evidence="1 2" key="1">
    <citation type="journal article" date="2016" name="Nat. Commun.">
        <title>Extremotolerant tardigrade genome and improved radiotolerance of human cultured cells by tardigrade-unique protein.</title>
        <authorList>
            <person name="Hashimoto T."/>
            <person name="Horikawa D.D."/>
            <person name="Saito Y."/>
            <person name="Kuwahara H."/>
            <person name="Kozuka-Hata H."/>
            <person name="Shin-I T."/>
            <person name="Minakuchi Y."/>
            <person name="Ohishi K."/>
            <person name="Motoyama A."/>
            <person name="Aizu T."/>
            <person name="Enomoto A."/>
            <person name="Kondo K."/>
            <person name="Tanaka S."/>
            <person name="Hara Y."/>
            <person name="Koshikawa S."/>
            <person name="Sagara H."/>
            <person name="Miura T."/>
            <person name="Yokobori S."/>
            <person name="Miyagawa K."/>
            <person name="Suzuki Y."/>
            <person name="Kubo T."/>
            <person name="Oyama M."/>
            <person name="Kohara Y."/>
            <person name="Fujiyama A."/>
            <person name="Arakawa K."/>
            <person name="Katayama T."/>
            <person name="Toyoda A."/>
            <person name="Kunieda T."/>
        </authorList>
    </citation>
    <scope>NUCLEOTIDE SEQUENCE [LARGE SCALE GENOMIC DNA]</scope>
    <source>
        <strain evidence="1 2">YOKOZUNA-1</strain>
    </source>
</reference>
<dbReference type="EMBL" id="BDGG01000004">
    <property type="protein sequence ID" value="GAU98336.1"/>
    <property type="molecule type" value="Genomic_DNA"/>
</dbReference>
<organism evidence="1 2">
    <name type="scientific">Ramazzottius varieornatus</name>
    <name type="common">Water bear</name>
    <name type="synonym">Tardigrade</name>
    <dbReference type="NCBI Taxonomy" id="947166"/>
    <lineage>
        <taxon>Eukaryota</taxon>
        <taxon>Metazoa</taxon>
        <taxon>Ecdysozoa</taxon>
        <taxon>Tardigrada</taxon>
        <taxon>Eutardigrada</taxon>
        <taxon>Parachela</taxon>
        <taxon>Hypsibioidea</taxon>
        <taxon>Ramazzottiidae</taxon>
        <taxon>Ramazzottius</taxon>
    </lineage>
</organism>
<name>A0A1D1V9J6_RAMVA</name>
<gene>
    <name evidence="1" type="primary">RvY_09497-1</name>
    <name evidence="1" type="synonym">RvY_09497.1</name>
    <name evidence="1" type="ORF">RvY_09497</name>
</gene>
<dbReference type="AlphaFoldDB" id="A0A1D1V9J6"/>
<evidence type="ECO:0000313" key="1">
    <source>
        <dbReference type="EMBL" id="GAU98336.1"/>
    </source>
</evidence>
<evidence type="ECO:0000313" key="2">
    <source>
        <dbReference type="Proteomes" id="UP000186922"/>
    </source>
</evidence>
<protein>
    <submittedName>
        <fullName evidence="1">Uncharacterized protein</fullName>
    </submittedName>
</protein>